<gene>
    <name evidence="1" type="ORF">DICVIV_08010</name>
</gene>
<evidence type="ECO:0000313" key="2">
    <source>
        <dbReference type="Proteomes" id="UP000053766"/>
    </source>
</evidence>
<dbReference type="Proteomes" id="UP000053766">
    <property type="component" value="Unassembled WGS sequence"/>
</dbReference>
<dbReference type="OrthoDB" id="5826311at2759"/>
<keyword evidence="2" id="KW-1185">Reference proteome</keyword>
<sequence length="64" mass="7694">MLPNEHFQKLLYDLFCLWHGVQRHYDPPFTDTEEQRLAKMDPFARNNIDPVLSFKMRMKSGLPE</sequence>
<proteinExistence type="predicted"/>
<dbReference type="AlphaFoldDB" id="A0A0D8XQA2"/>
<organism evidence="1 2">
    <name type="scientific">Dictyocaulus viviparus</name>
    <name type="common">Bovine lungworm</name>
    <dbReference type="NCBI Taxonomy" id="29172"/>
    <lineage>
        <taxon>Eukaryota</taxon>
        <taxon>Metazoa</taxon>
        <taxon>Ecdysozoa</taxon>
        <taxon>Nematoda</taxon>
        <taxon>Chromadorea</taxon>
        <taxon>Rhabditida</taxon>
        <taxon>Rhabditina</taxon>
        <taxon>Rhabditomorpha</taxon>
        <taxon>Strongyloidea</taxon>
        <taxon>Metastrongylidae</taxon>
        <taxon>Dictyocaulus</taxon>
    </lineage>
</organism>
<reference evidence="2" key="2">
    <citation type="journal article" date="2016" name="Sci. Rep.">
        <title>Dictyocaulus viviparus genome, variome and transcriptome elucidate lungworm biology and support future intervention.</title>
        <authorList>
            <person name="McNulty S.N."/>
            <person name="Strube C."/>
            <person name="Rosa B.A."/>
            <person name="Martin J.C."/>
            <person name="Tyagi R."/>
            <person name="Choi Y.J."/>
            <person name="Wang Q."/>
            <person name="Hallsworth Pepin K."/>
            <person name="Zhang X."/>
            <person name="Ozersky P."/>
            <person name="Wilson R.K."/>
            <person name="Sternberg P.W."/>
            <person name="Gasser R.B."/>
            <person name="Mitreva M."/>
        </authorList>
    </citation>
    <scope>NUCLEOTIDE SEQUENCE [LARGE SCALE GENOMIC DNA]</scope>
    <source>
        <strain evidence="2">HannoverDv2000</strain>
    </source>
</reference>
<name>A0A0D8XQA2_DICVI</name>
<dbReference type="EMBL" id="KN716378">
    <property type="protein sequence ID" value="KJH45932.1"/>
    <property type="molecule type" value="Genomic_DNA"/>
</dbReference>
<evidence type="ECO:0000313" key="1">
    <source>
        <dbReference type="EMBL" id="KJH45932.1"/>
    </source>
</evidence>
<reference evidence="1 2" key="1">
    <citation type="submission" date="2013-11" db="EMBL/GenBank/DDBJ databases">
        <title>Draft genome of the bovine lungworm Dictyocaulus viviparus.</title>
        <authorList>
            <person name="Mitreva M."/>
        </authorList>
    </citation>
    <scope>NUCLEOTIDE SEQUENCE [LARGE SCALE GENOMIC DNA]</scope>
    <source>
        <strain evidence="1 2">HannoverDv2000</strain>
    </source>
</reference>
<protein>
    <submittedName>
        <fullName evidence="1">Uncharacterized protein</fullName>
    </submittedName>
</protein>
<accession>A0A0D8XQA2</accession>